<keyword evidence="1" id="KW-0472">Membrane</keyword>
<accession>A0A1C4G824</accession>
<feature type="transmembrane region" description="Helical" evidence="1">
    <location>
        <begin position="7"/>
        <end position="31"/>
    </location>
</feature>
<dbReference type="AlphaFoldDB" id="A0A1C4G824"/>
<reference evidence="2 3" key="1">
    <citation type="submission" date="2016-08" db="EMBL/GenBank/DDBJ databases">
        <authorList>
            <person name="Seilhamer J.J."/>
        </authorList>
    </citation>
    <scope>NUCLEOTIDE SEQUENCE [LARGE SCALE GENOMIC DNA]</scope>
    <source>
        <strain evidence="2 3">A37T2</strain>
    </source>
</reference>
<evidence type="ECO:0000313" key="3">
    <source>
        <dbReference type="Proteomes" id="UP000242818"/>
    </source>
</evidence>
<keyword evidence="3" id="KW-1185">Reference proteome</keyword>
<proteinExistence type="predicted"/>
<sequence>MIKFYNFLFAVYTLITIIVLIMLKIGFLTYLNQLTDSIIFIILLIGLLTSFFLRWGINKTKNKMQMTLLFTSSVFILLMLYFTFEDLKIVS</sequence>
<organism evidence="2 3">
    <name type="scientific">Chitinophaga costaii</name>
    <dbReference type="NCBI Taxonomy" id="1335309"/>
    <lineage>
        <taxon>Bacteria</taxon>
        <taxon>Pseudomonadati</taxon>
        <taxon>Bacteroidota</taxon>
        <taxon>Chitinophagia</taxon>
        <taxon>Chitinophagales</taxon>
        <taxon>Chitinophagaceae</taxon>
        <taxon>Chitinophaga</taxon>
    </lineage>
</organism>
<keyword evidence="1" id="KW-1133">Transmembrane helix</keyword>
<keyword evidence="1" id="KW-0812">Transmembrane</keyword>
<feature type="transmembrane region" description="Helical" evidence="1">
    <location>
        <begin position="67"/>
        <end position="84"/>
    </location>
</feature>
<dbReference type="Proteomes" id="UP000242818">
    <property type="component" value="Unassembled WGS sequence"/>
</dbReference>
<name>A0A1C4G824_9BACT</name>
<feature type="transmembrane region" description="Helical" evidence="1">
    <location>
        <begin position="37"/>
        <end position="55"/>
    </location>
</feature>
<dbReference type="EMBL" id="FMAR01000030">
    <property type="protein sequence ID" value="SCC64359.1"/>
    <property type="molecule type" value="Genomic_DNA"/>
</dbReference>
<protein>
    <submittedName>
        <fullName evidence="2">Uncharacterized protein</fullName>
    </submittedName>
</protein>
<gene>
    <name evidence="2" type="ORF">GA0116948_1304</name>
</gene>
<evidence type="ECO:0000256" key="1">
    <source>
        <dbReference type="SAM" id="Phobius"/>
    </source>
</evidence>
<evidence type="ECO:0000313" key="2">
    <source>
        <dbReference type="EMBL" id="SCC64359.1"/>
    </source>
</evidence>